<dbReference type="Proteomes" id="UP000274822">
    <property type="component" value="Unassembled WGS sequence"/>
</dbReference>
<protein>
    <submittedName>
        <fullName evidence="1">Uncharacterized protein</fullName>
    </submittedName>
</protein>
<accession>A0A433QQE4</accession>
<keyword evidence="2" id="KW-1185">Reference proteome</keyword>
<sequence length="76" mass="7653">MVGNSSGVDVSMTCIGVDVINYLHGLRGCGGGGCSESFGLPIRINSEASGRGKWIERGQTGVEVGVGILVGLDPCG</sequence>
<evidence type="ECO:0000313" key="1">
    <source>
        <dbReference type="EMBL" id="RUS32005.1"/>
    </source>
</evidence>
<evidence type="ECO:0000313" key="2">
    <source>
        <dbReference type="Proteomes" id="UP000274822"/>
    </source>
</evidence>
<name>A0A433QQE4_9FUNG</name>
<proteinExistence type="predicted"/>
<gene>
    <name evidence="1" type="ORF">BC938DRAFT_476515</name>
</gene>
<dbReference type="EMBL" id="RBNJ01002398">
    <property type="protein sequence ID" value="RUS32005.1"/>
    <property type="molecule type" value="Genomic_DNA"/>
</dbReference>
<comment type="caution">
    <text evidence="1">The sequence shown here is derived from an EMBL/GenBank/DDBJ whole genome shotgun (WGS) entry which is preliminary data.</text>
</comment>
<dbReference type="AlphaFoldDB" id="A0A433QQE4"/>
<organism evidence="1 2">
    <name type="scientific">Jimgerdemannia flammicorona</name>
    <dbReference type="NCBI Taxonomy" id="994334"/>
    <lineage>
        <taxon>Eukaryota</taxon>
        <taxon>Fungi</taxon>
        <taxon>Fungi incertae sedis</taxon>
        <taxon>Mucoromycota</taxon>
        <taxon>Mucoromycotina</taxon>
        <taxon>Endogonomycetes</taxon>
        <taxon>Endogonales</taxon>
        <taxon>Endogonaceae</taxon>
        <taxon>Jimgerdemannia</taxon>
    </lineage>
</organism>
<reference evidence="1 2" key="1">
    <citation type="journal article" date="2018" name="New Phytol.">
        <title>Phylogenomics of Endogonaceae and evolution of mycorrhizas within Mucoromycota.</title>
        <authorList>
            <person name="Chang Y."/>
            <person name="Desiro A."/>
            <person name="Na H."/>
            <person name="Sandor L."/>
            <person name="Lipzen A."/>
            <person name="Clum A."/>
            <person name="Barry K."/>
            <person name="Grigoriev I.V."/>
            <person name="Martin F.M."/>
            <person name="Stajich J.E."/>
            <person name="Smith M.E."/>
            <person name="Bonito G."/>
            <person name="Spatafora J.W."/>
        </authorList>
    </citation>
    <scope>NUCLEOTIDE SEQUENCE [LARGE SCALE GENOMIC DNA]</scope>
    <source>
        <strain evidence="1 2">AD002</strain>
    </source>
</reference>